<keyword evidence="2" id="KW-1185">Reference proteome</keyword>
<comment type="caution">
    <text evidence="1">The sequence shown here is derived from an EMBL/GenBank/DDBJ whole genome shotgun (WGS) entry which is preliminary data.</text>
</comment>
<dbReference type="Proteomes" id="UP000246702">
    <property type="component" value="Unassembled WGS sequence"/>
</dbReference>
<gene>
    <name evidence="1" type="ORF">BO94DRAFT_5225</name>
</gene>
<sequence length="115" mass="12906">MTSLSHDCPNDAHVRYWWAMSLILNELCNGALPSKDQDKIIPWLLDNTSHVQTIKCILIKVDRCPTRDLSIPVSGGSNASKEDLCWISMSSIEADVTGKAVPMNKRTWSLRRVIP</sequence>
<dbReference type="AlphaFoldDB" id="A0A317XCP6"/>
<proteinExistence type="predicted"/>
<dbReference type="RefSeq" id="XP_025473050.1">
    <property type="nucleotide sequence ID" value="XM_025610184.1"/>
</dbReference>
<name>A0A317XCP6_9EURO</name>
<dbReference type="EMBL" id="MSFK01000001">
    <property type="protein sequence ID" value="PWY96289.1"/>
    <property type="molecule type" value="Genomic_DNA"/>
</dbReference>
<reference evidence="1 2" key="1">
    <citation type="submission" date="2016-12" db="EMBL/GenBank/DDBJ databases">
        <title>The genomes of Aspergillus section Nigri reveals drivers in fungal speciation.</title>
        <authorList>
            <consortium name="DOE Joint Genome Institute"/>
            <person name="Vesth T.C."/>
            <person name="Nybo J."/>
            <person name="Theobald S."/>
            <person name="Brandl J."/>
            <person name="Frisvad J.C."/>
            <person name="Nielsen K.F."/>
            <person name="Lyhne E.K."/>
            <person name="Kogle M.E."/>
            <person name="Kuo A."/>
            <person name="Riley R."/>
            <person name="Clum A."/>
            <person name="Nolan M."/>
            <person name="Lipzen A."/>
            <person name="Salamov A."/>
            <person name="Henrissat B."/>
            <person name="Wiebenga A."/>
            <person name="De Vries R.P."/>
            <person name="Grigoriev I.V."/>
            <person name="Mortensen U.H."/>
            <person name="Andersen M.R."/>
            <person name="Baker S.E."/>
        </authorList>
    </citation>
    <scope>NUCLEOTIDE SEQUENCE [LARGE SCALE GENOMIC DNA]</scope>
    <source>
        <strain evidence="1 2">CBS 115572</strain>
    </source>
</reference>
<evidence type="ECO:0000313" key="2">
    <source>
        <dbReference type="Proteomes" id="UP000246702"/>
    </source>
</evidence>
<evidence type="ECO:0000313" key="1">
    <source>
        <dbReference type="EMBL" id="PWY96289.1"/>
    </source>
</evidence>
<accession>A0A317XCP6</accession>
<protein>
    <submittedName>
        <fullName evidence="1">Uncharacterized protein</fullName>
    </submittedName>
</protein>
<organism evidence="1 2">
    <name type="scientific">Aspergillus sclerotioniger CBS 115572</name>
    <dbReference type="NCBI Taxonomy" id="1450535"/>
    <lineage>
        <taxon>Eukaryota</taxon>
        <taxon>Fungi</taxon>
        <taxon>Dikarya</taxon>
        <taxon>Ascomycota</taxon>
        <taxon>Pezizomycotina</taxon>
        <taxon>Eurotiomycetes</taxon>
        <taxon>Eurotiomycetidae</taxon>
        <taxon>Eurotiales</taxon>
        <taxon>Aspergillaceae</taxon>
        <taxon>Aspergillus</taxon>
        <taxon>Aspergillus subgen. Circumdati</taxon>
    </lineage>
</organism>
<dbReference type="GeneID" id="37112327"/>